<dbReference type="RefSeq" id="WP_386807363.1">
    <property type="nucleotide sequence ID" value="NZ_JBHTMV010000002.1"/>
</dbReference>
<dbReference type="EMBL" id="JBHTMV010000002">
    <property type="protein sequence ID" value="MFD1292645.1"/>
    <property type="molecule type" value="Genomic_DNA"/>
</dbReference>
<protein>
    <submittedName>
        <fullName evidence="1">Uncharacterized protein</fullName>
    </submittedName>
</protein>
<accession>A0ABW3WMV4</accession>
<name>A0ABW3WMV4_9FLAO</name>
<evidence type="ECO:0000313" key="2">
    <source>
        <dbReference type="Proteomes" id="UP001597241"/>
    </source>
</evidence>
<keyword evidence="2" id="KW-1185">Reference proteome</keyword>
<comment type="caution">
    <text evidence="1">The sequence shown here is derived from an EMBL/GenBank/DDBJ whole genome shotgun (WGS) entry which is preliminary data.</text>
</comment>
<proteinExistence type="predicted"/>
<gene>
    <name evidence="1" type="ORF">ACFQ5N_02245</name>
</gene>
<dbReference type="Proteomes" id="UP001597241">
    <property type="component" value="Unassembled WGS sequence"/>
</dbReference>
<evidence type="ECO:0000313" key="1">
    <source>
        <dbReference type="EMBL" id="MFD1292645.1"/>
    </source>
</evidence>
<sequence length="100" mass="11972">MKIEDLNYIKNTLNWLLENNQEENPEHAFNTIYNSINKIDEAIDYAHSSSQLKEKEKISFGLWRIKCEDVQAFGKLWKYKNNIMSDDRLLQEYNKIKDSL</sequence>
<organism evidence="1 2">
    <name type="scientific">Lutibacter holmesii</name>
    <dbReference type="NCBI Taxonomy" id="1137985"/>
    <lineage>
        <taxon>Bacteria</taxon>
        <taxon>Pseudomonadati</taxon>
        <taxon>Bacteroidota</taxon>
        <taxon>Flavobacteriia</taxon>
        <taxon>Flavobacteriales</taxon>
        <taxon>Flavobacteriaceae</taxon>
        <taxon>Lutibacter</taxon>
    </lineage>
</organism>
<reference evidence="2" key="1">
    <citation type="journal article" date="2019" name="Int. J. Syst. Evol. Microbiol.">
        <title>The Global Catalogue of Microorganisms (GCM) 10K type strain sequencing project: providing services to taxonomists for standard genome sequencing and annotation.</title>
        <authorList>
            <consortium name="The Broad Institute Genomics Platform"/>
            <consortium name="The Broad Institute Genome Sequencing Center for Infectious Disease"/>
            <person name="Wu L."/>
            <person name="Ma J."/>
        </authorList>
    </citation>
    <scope>NUCLEOTIDE SEQUENCE [LARGE SCALE GENOMIC DNA]</scope>
    <source>
        <strain evidence="2">CCUG 62221</strain>
    </source>
</reference>